<dbReference type="OrthoDB" id="5876821at2759"/>
<dbReference type="STRING" id="34508.A0A4U8UJH5"/>
<keyword evidence="2" id="KW-0547">Nucleotide-binding</keyword>
<protein>
    <recommendedName>
        <fullName evidence="7">Protein kinase domain-containing protein</fullName>
    </recommendedName>
</protein>
<evidence type="ECO:0000313" key="8">
    <source>
        <dbReference type="EMBL" id="TMS33140.1"/>
    </source>
</evidence>
<proteinExistence type="inferred from homology"/>
<keyword evidence="4" id="KW-0067">ATP-binding</keyword>
<dbReference type="GO" id="GO:0005524">
    <property type="term" value="F:ATP binding"/>
    <property type="evidence" value="ECO:0007669"/>
    <property type="project" value="UniProtKB-KW"/>
</dbReference>
<comment type="caution">
    <text evidence="8">The sequence shown here is derived from an EMBL/GenBank/DDBJ whole genome shotgun (WGS) entry which is preliminary data.</text>
</comment>
<comment type="similarity">
    <text evidence="5">Belongs to the protein kinase superfamily. Ser/Thr protein kinase family. GCN2 subfamily.</text>
</comment>
<evidence type="ECO:0000256" key="4">
    <source>
        <dbReference type="ARBA" id="ARBA00022840"/>
    </source>
</evidence>
<dbReference type="AlphaFoldDB" id="A0A4U8UJH5"/>
<dbReference type="Gene3D" id="1.10.510.10">
    <property type="entry name" value="Transferase(Phosphotransferase) domain 1"/>
    <property type="match status" value="1"/>
</dbReference>
<dbReference type="SUPFAM" id="SSF54495">
    <property type="entry name" value="UBC-like"/>
    <property type="match status" value="1"/>
</dbReference>
<dbReference type="InterPro" id="IPR011009">
    <property type="entry name" value="Kinase-like_dom_sf"/>
</dbReference>
<dbReference type="InterPro" id="IPR050339">
    <property type="entry name" value="CC_SR_Kinase"/>
</dbReference>
<sequence length="492" mass="55407">MTSKDSNNELQKEELLALESIFCNGELQINSKFAWNAWAPIDISTEIDLTAATTTFVSVKLRVICGEDHPTTAPVIRLSRGWPHRHADGRTSAAARADVRRTSLCGTFRYSFLRFEGPGRRLDSQGTSSEMLLPLQPRPLQSERIPVISELIETARDCLYQRNADDKDLHNRPRRSEKSKRRSRRRTSSGWIENVIETGSDESASTIPTMSAPAEDSFLVNTKLQRIGSEGDQLPEMSEASEWTTSYGPVEESTSDDSSDDLFVNRNKVLFSPQQDSSCLVVFGDGDNGVLHEIDAPKPYLRRAPLQAAEKIWRIFREVLNGLQYMHHLGIIHRDIKPMNILLGANDQAKISDFGLATRGYVEKKRVSAAQSYLSNDVDYTKDCGTAFYMAPELDSTIQDLLKNARISTRVDVYSLGVVLFEMFYNYLQGMERHAVMKNVRSSRMLPSEFGEDIAAEDANLAKRMPEDRPTVDEIIASDDLPLIEVEPNDYQ</sequence>
<dbReference type="SUPFAM" id="SSF56112">
    <property type="entry name" value="Protein kinase-like (PK-like)"/>
    <property type="match status" value="1"/>
</dbReference>
<dbReference type="PROSITE" id="PS00108">
    <property type="entry name" value="PROTEIN_KINASE_ST"/>
    <property type="match status" value="1"/>
</dbReference>
<evidence type="ECO:0000256" key="3">
    <source>
        <dbReference type="ARBA" id="ARBA00022777"/>
    </source>
</evidence>
<keyword evidence="3" id="KW-0418">Kinase</keyword>
<feature type="domain" description="Protein kinase" evidence="7">
    <location>
        <begin position="181"/>
        <end position="484"/>
    </location>
</feature>
<dbReference type="PANTHER" id="PTHR11042:SF136">
    <property type="entry name" value="EIF-2-ALPHA KINASE GCN2"/>
    <property type="match status" value="1"/>
</dbReference>
<organism evidence="8 9">
    <name type="scientific">Steinernema carpocapsae</name>
    <name type="common">Entomopathogenic nematode</name>
    <dbReference type="NCBI Taxonomy" id="34508"/>
    <lineage>
        <taxon>Eukaryota</taxon>
        <taxon>Metazoa</taxon>
        <taxon>Ecdysozoa</taxon>
        <taxon>Nematoda</taxon>
        <taxon>Chromadorea</taxon>
        <taxon>Rhabditida</taxon>
        <taxon>Tylenchina</taxon>
        <taxon>Panagrolaimomorpha</taxon>
        <taxon>Strongyloidoidea</taxon>
        <taxon>Steinernematidae</taxon>
        <taxon>Steinernema</taxon>
    </lineage>
</organism>
<evidence type="ECO:0000256" key="6">
    <source>
        <dbReference type="SAM" id="MobiDB-lite"/>
    </source>
</evidence>
<evidence type="ECO:0000256" key="5">
    <source>
        <dbReference type="ARBA" id="ARBA00037982"/>
    </source>
</evidence>
<dbReference type="Gene3D" id="3.10.110.10">
    <property type="entry name" value="Ubiquitin Conjugating Enzyme"/>
    <property type="match status" value="1"/>
</dbReference>
<evidence type="ECO:0000313" key="9">
    <source>
        <dbReference type="Proteomes" id="UP000298663"/>
    </source>
</evidence>
<dbReference type="InterPro" id="IPR000719">
    <property type="entry name" value="Prot_kinase_dom"/>
</dbReference>
<reference evidence="8 9" key="2">
    <citation type="journal article" date="2019" name="G3 (Bethesda)">
        <title>Hybrid Assembly of the Genome of the Entomopathogenic Nematode Steinernema carpocapsae Identifies the X-Chromosome.</title>
        <authorList>
            <person name="Serra L."/>
            <person name="Macchietto M."/>
            <person name="Macias-Munoz A."/>
            <person name="McGill C.J."/>
            <person name="Rodriguez I.M."/>
            <person name="Rodriguez B."/>
            <person name="Murad R."/>
            <person name="Mortazavi A."/>
        </authorList>
    </citation>
    <scope>NUCLEOTIDE SEQUENCE [LARGE SCALE GENOMIC DNA]</scope>
    <source>
        <strain evidence="8 9">ALL</strain>
    </source>
</reference>
<dbReference type="GO" id="GO:1990625">
    <property type="term" value="P:negative regulation of cytoplasmic translational initiation in response to stress"/>
    <property type="evidence" value="ECO:0007669"/>
    <property type="project" value="TreeGrafter"/>
</dbReference>
<reference evidence="8 9" key="1">
    <citation type="journal article" date="2015" name="Genome Biol.">
        <title>Comparative genomics of Steinernema reveals deeply conserved gene regulatory networks.</title>
        <authorList>
            <person name="Dillman A.R."/>
            <person name="Macchietto M."/>
            <person name="Porter C.F."/>
            <person name="Rogers A."/>
            <person name="Williams B."/>
            <person name="Antoshechkin I."/>
            <person name="Lee M.M."/>
            <person name="Goodwin Z."/>
            <person name="Lu X."/>
            <person name="Lewis E.E."/>
            <person name="Goodrich-Blair H."/>
            <person name="Stock S.P."/>
            <person name="Adams B.J."/>
            <person name="Sternberg P.W."/>
            <person name="Mortazavi A."/>
        </authorList>
    </citation>
    <scope>NUCLEOTIDE SEQUENCE [LARGE SCALE GENOMIC DNA]</scope>
    <source>
        <strain evidence="8 9">ALL</strain>
    </source>
</reference>
<dbReference type="Pfam" id="PF00069">
    <property type="entry name" value="Pkinase"/>
    <property type="match status" value="1"/>
</dbReference>
<dbReference type="GO" id="GO:0005634">
    <property type="term" value="C:nucleus"/>
    <property type="evidence" value="ECO:0007669"/>
    <property type="project" value="TreeGrafter"/>
</dbReference>
<dbReference type="InterPro" id="IPR016135">
    <property type="entry name" value="UBQ-conjugating_enzyme/RWD"/>
</dbReference>
<dbReference type="PANTHER" id="PTHR11042">
    <property type="entry name" value="EUKARYOTIC TRANSLATION INITIATION FACTOR 2-ALPHA KINASE EIF2-ALPHA KINASE -RELATED"/>
    <property type="match status" value="1"/>
</dbReference>
<dbReference type="GO" id="GO:0005829">
    <property type="term" value="C:cytosol"/>
    <property type="evidence" value="ECO:0007669"/>
    <property type="project" value="TreeGrafter"/>
</dbReference>
<name>A0A4U8UJH5_STECR</name>
<feature type="region of interest" description="Disordered" evidence="6">
    <location>
        <begin position="164"/>
        <end position="194"/>
    </location>
</feature>
<dbReference type="PROSITE" id="PS50011">
    <property type="entry name" value="PROTEIN_KINASE_DOM"/>
    <property type="match status" value="1"/>
</dbReference>
<feature type="compositionally biased region" description="Basic and acidic residues" evidence="6">
    <location>
        <begin position="164"/>
        <end position="176"/>
    </location>
</feature>
<dbReference type="GO" id="GO:0004694">
    <property type="term" value="F:eukaryotic translation initiation factor 2alpha kinase activity"/>
    <property type="evidence" value="ECO:0007669"/>
    <property type="project" value="TreeGrafter"/>
</dbReference>
<feature type="region of interest" description="Disordered" evidence="6">
    <location>
        <begin position="229"/>
        <end position="259"/>
    </location>
</feature>
<dbReference type="InterPro" id="IPR008271">
    <property type="entry name" value="Ser/Thr_kinase_AS"/>
</dbReference>
<evidence type="ECO:0000259" key="7">
    <source>
        <dbReference type="PROSITE" id="PS50011"/>
    </source>
</evidence>
<accession>A0A4U8UJH5</accession>
<evidence type="ECO:0000256" key="2">
    <source>
        <dbReference type="ARBA" id="ARBA00022741"/>
    </source>
</evidence>
<evidence type="ECO:0000256" key="1">
    <source>
        <dbReference type="ARBA" id="ARBA00022679"/>
    </source>
</evidence>
<feature type="compositionally biased region" description="Basic residues" evidence="6">
    <location>
        <begin position="177"/>
        <end position="187"/>
    </location>
</feature>
<dbReference type="InterPro" id="IPR006575">
    <property type="entry name" value="RWD_dom"/>
</dbReference>
<dbReference type="Proteomes" id="UP000298663">
    <property type="component" value="Unassembled WGS sequence"/>
</dbReference>
<dbReference type="EMBL" id="AZBU02000001">
    <property type="protein sequence ID" value="TMS33140.1"/>
    <property type="molecule type" value="Genomic_DNA"/>
</dbReference>
<keyword evidence="9" id="KW-1185">Reference proteome</keyword>
<dbReference type="Pfam" id="PF05773">
    <property type="entry name" value="RWD"/>
    <property type="match status" value="1"/>
</dbReference>
<dbReference type="SMART" id="SM00220">
    <property type="entry name" value="S_TKc"/>
    <property type="match status" value="1"/>
</dbReference>
<keyword evidence="1" id="KW-0808">Transferase</keyword>
<gene>
    <name evidence="8" type="ORF">L596_000914</name>
</gene>